<dbReference type="Gene3D" id="4.10.280.10">
    <property type="entry name" value="Helix-loop-helix DNA-binding domain"/>
    <property type="match status" value="1"/>
</dbReference>
<dbReference type="InterPro" id="IPR011598">
    <property type="entry name" value="bHLH_dom"/>
</dbReference>
<dbReference type="SMART" id="SM00353">
    <property type="entry name" value="HLH"/>
    <property type="match status" value="1"/>
</dbReference>
<feature type="compositionally biased region" description="Polar residues" evidence="1">
    <location>
        <begin position="234"/>
        <end position="255"/>
    </location>
</feature>
<organism evidence="3 4">
    <name type="scientific">Sordaria brevicollis</name>
    <dbReference type="NCBI Taxonomy" id="83679"/>
    <lineage>
        <taxon>Eukaryota</taxon>
        <taxon>Fungi</taxon>
        <taxon>Dikarya</taxon>
        <taxon>Ascomycota</taxon>
        <taxon>Pezizomycotina</taxon>
        <taxon>Sordariomycetes</taxon>
        <taxon>Sordariomycetidae</taxon>
        <taxon>Sordariales</taxon>
        <taxon>Sordariaceae</taxon>
        <taxon>Sordaria</taxon>
    </lineage>
</organism>
<feature type="domain" description="BHLH" evidence="2">
    <location>
        <begin position="326"/>
        <end position="401"/>
    </location>
</feature>
<dbReference type="AlphaFoldDB" id="A0AAE0P8U8"/>
<feature type="region of interest" description="Disordered" evidence="1">
    <location>
        <begin position="234"/>
        <end position="334"/>
    </location>
</feature>
<dbReference type="InterPro" id="IPR036638">
    <property type="entry name" value="HLH_DNA-bd_sf"/>
</dbReference>
<feature type="compositionally biased region" description="Basic and acidic residues" evidence="1">
    <location>
        <begin position="320"/>
        <end position="334"/>
    </location>
</feature>
<dbReference type="PROSITE" id="PS50888">
    <property type="entry name" value="BHLH"/>
    <property type="match status" value="1"/>
</dbReference>
<proteinExistence type="predicted"/>
<evidence type="ECO:0000313" key="3">
    <source>
        <dbReference type="EMBL" id="KAK3395419.1"/>
    </source>
</evidence>
<dbReference type="Pfam" id="PF00010">
    <property type="entry name" value="HLH"/>
    <property type="match status" value="1"/>
</dbReference>
<evidence type="ECO:0000313" key="4">
    <source>
        <dbReference type="Proteomes" id="UP001281003"/>
    </source>
</evidence>
<accession>A0AAE0P8U8</accession>
<reference evidence="3" key="1">
    <citation type="journal article" date="2023" name="Mol. Phylogenet. Evol.">
        <title>Genome-scale phylogeny and comparative genomics of the fungal order Sordariales.</title>
        <authorList>
            <person name="Hensen N."/>
            <person name="Bonometti L."/>
            <person name="Westerberg I."/>
            <person name="Brannstrom I.O."/>
            <person name="Guillou S."/>
            <person name="Cros-Aarteil S."/>
            <person name="Calhoun S."/>
            <person name="Haridas S."/>
            <person name="Kuo A."/>
            <person name="Mondo S."/>
            <person name="Pangilinan J."/>
            <person name="Riley R."/>
            <person name="LaButti K."/>
            <person name="Andreopoulos B."/>
            <person name="Lipzen A."/>
            <person name="Chen C."/>
            <person name="Yan M."/>
            <person name="Daum C."/>
            <person name="Ng V."/>
            <person name="Clum A."/>
            <person name="Steindorff A."/>
            <person name="Ohm R.A."/>
            <person name="Martin F."/>
            <person name="Silar P."/>
            <person name="Natvig D.O."/>
            <person name="Lalanne C."/>
            <person name="Gautier V."/>
            <person name="Ament-Velasquez S.L."/>
            <person name="Kruys A."/>
            <person name="Hutchinson M.I."/>
            <person name="Powell A.J."/>
            <person name="Barry K."/>
            <person name="Miller A.N."/>
            <person name="Grigoriev I.V."/>
            <person name="Debuchy R."/>
            <person name="Gladieux P."/>
            <person name="Hiltunen Thoren M."/>
            <person name="Johannesson H."/>
        </authorList>
    </citation>
    <scope>NUCLEOTIDE SEQUENCE</scope>
    <source>
        <strain evidence="3">FGSC 1904</strain>
    </source>
</reference>
<protein>
    <recommendedName>
        <fullName evidence="2">BHLH domain-containing protein</fullName>
    </recommendedName>
</protein>
<evidence type="ECO:0000256" key="1">
    <source>
        <dbReference type="SAM" id="MobiDB-lite"/>
    </source>
</evidence>
<feature type="compositionally biased region" description="Low complexity" evidence="1">
    <location>
        <begin position="370"/>
        <end position="379"/>
    </location>
</feature>
<dbReference type="EMBL" id="JAUTDP010000010">
    <property type="protein sequence ID" value="KAK3395419.1"/>
    <property type="molecule type" value="Genomic_DNA"/>
</dbReference>
<dbReference type="Proteomes" id="UP001281003">
    <property type="component" value="Unassembled WGS sequence"/>
</dbReference>
<gene>
    <name evidence="3" type="ORF">B0T20DRAFT_360008</name>
</gene>
<reference evidence="3" key="2">
    <citation type="submission" date="2023-07" db="EMBL/GenBank/DDBJ databases">
        <authorList>
            <consortium name="Lawrence Berkeley National Laboratory"/>
            <person name="Haridas S."/>
            <person name="Hensen N."/>
            <person name="Bonometti L."/>
            <person name="Westerberg I."/>
            <person name="Brannstrom I.O."/>
            <person name="Guillou S."/>
            <person name="Cros-Aarteil S."/>
            <person name="Calhoun S."/>
            <person name="Kuo A."/>
            <person name="Mondo S."/>
            <person name="Pangilinan J."/>
            <person name="Riley R."/>
            <person name="LaButti K."/>
            <person name="Andreopoulos B."/>
            <person name="Lipzen A."/>
            <person name="Chen C."/>
            <person name="Yanf M."/>
            <person name="Daum C."/>
            <person name="Ng V."/>
            <person name="Clum A."/>
            <person name="Steindorff A."/>
            <person name="Ohm R."/>
            <person name="Martin F."/>
            <person name="Silar P."/>
            <person name="Natvig D."/>
            <person name="Lalanne C."/>
            <person name="Gautier V."/>
            <person name="Ament-velasquez S.L."/>
            <person name="Kruys A."/>
            <person name="Hutchinson M.I."/>
            <person name="Powell A.J."/>
            <person name="Barry K."/>
            <person name="Miller A.N."/>
            <person name="Grigoriev I.V."/>
            <person name="Debuchy R."/>
            <person name="Gladieux P."/>
            <person name="Thoren M.H."/>
            <person name="Johannesson H."/>
        </authorList>
    </citation>
    <scope>NUCLEOTIDE SEQUENCE</scope>
    <source>
        <strain evidence="3">FGSC 1904</strain>
    </source>
</reference>
<comment type="caution">
    <text evidence="3">The sequence shown here is derived from an EMBL/GenBank/DDBJ whole genome shotgun (WGS) entry which is preliminary data.</text>
</comment>
<dbReference type="SUPFAM" id="SSF47459">
    <property type="entry name" value="HLH, helix-loop-helix DNA-binding domain"/>
    <property type="match status" value="1"/>
</dbReference>
<sequence>MDYLSHPHPQPIVRRPSDMAHYQTASNIQFSYPMYRPEQLPSPNVEPQPMPSQYGLAPWQTPDMALMANTNMYLGGDDISSHMFAQRYQGRAPSVSHSVGARGIDATAAPPCQLPLDNAVQAGSPWSSADPATPVGGEAMNGYMPSPMGTFSSAASNISFPLTPDAVNPVTGFEWSNPDIMASPYSVEQNPWPMRSSFDKGSTAEARAIRPSLPNLAAPLSLKNVAGAINANNFVSSPSHSQHSAEVATPSSDGRMQTPALDQPEPEIAEPKKRGRKKTPESARKVCGQENTEPVPASGRALRTAARKVVRPKSAQKPGESAEERRARVNHNQVEKQYRNRLHEYFDNLLKVLPDSPSTESKVESENDEGSQPPSSSSGRKSRNWSKAEVLERACRHICELQDTNAKLMQELETKRRESTVSLSHSS</sequence>
<keyword evidence="4" id="KW-1185">Reference proteome</keyword>
<evidence type="ECO:0000259" key="2">
    <source>
        <dbReference type="PROSITE" id="PS50888"/>
    </source>
</evidence>
<name>A0AAE0P8U8_SORBR</name>
<dbReference type="GO" id="GO:0046983">
    <property type="term" value="F:protein dimerization activity"/>
    <property type="evidence" value="ECO:0007669"/>
    <property type="project" value="InterPro"/>
</dbReference>
<feature type="region of interest" description="Disordered" evidence="1">
    <location>
        <begin position="353"/>
        <end position="387"/>
    </location>
</feature>